<dbReference type="InterPro" id="IPR028150">
    <property type="entry name" value="Lustrin_cystein"/>
</dbReference>
<evidence type="ECO:0000313" key="4">
    <source>
        <dbReference type="Proteomes" id="UP001175271"/>
    </source>
</evidence>
<feature type="signal peptide" evidence="2">
    <location>
        <begin position="1"/>
        <end position="15"/>
    </location>
</feature>
<dbReference type="InterPro" id="IPR006150">
    <property type="entry name" value="Cys_repeat_1"/>
</dbReference>
<dbReference type="SMART" id="SM00289">
    <property type="entry name" value="WR1"/>
    <property type="match status" value="3"/>
</dbReference>
<protein>
    <recommendedName>
        <fullName evidence="5">WAP domain-containing protein</fullName>
    </recommendedName>
</protein>
<evidence type="ECO:0000256" key="2">
    <source>
        <dbReference type="SAM" id="SignalP"/>
    </source>
</evidence>
<dbReference type="Proteomes" id="UP001175271">
    <property type="component" value="Unassembled WGS sequence"/>
</dbReference>
<name>A0AA39H0A9_9BILA</name>
<reference evidence="3" key="1">
    <citation type="submission" date="2023-06" db="EMBL/GenBank/DDBJ databases">
        <title>Genomic analysis of the entomopathogenic nematode Steinernema hermaphroditum.</title>
        <authorList>
            <person name="Schwarz E.M."/>
            <person name="Heppert J.K."/>
            <person name="Baniya A."/>
            <person name="Schwartz H.T."/>
            <person name="Tan C.-H."/>
            <person name="Antoshechkin I."/>
            <person name="Sternberg P.W."/>
            <person name="Goodrich-Blair H."/>
            <person name="Dillman A.R."/>
        </authorList>
    </citation>
    <scope>NUCLEOTIDE SEQUENCE</scope>
    <source>
        <strain evidence="3">PS9179</strain>
        <tissue evidence="3">Whole animal</tissue>
    </source>
</reference>
<feature type="chain" id="PRO_5041426131" description="WAP domain-containing protein" evidence="2">
    <location>
        <begin position="16"/>
        <end position="439"/>
    </location>
</feature>
<dbReference type="AlphaFoldDB" id="A0AA39H0A9"/>
<comment type="caution">
    <text evidence="3">The sequence shown here is derived from an EMBL/GenBank/DDBJ whole genome shotgun (WGS) entry which is preliminary data.</text>
</comment>
<proteinExistence type="predicted"/>
<gene>
    <name evidence="3" type="ORF">QR680_001890</name>
</gene>
<evidence type="ECO:0000313" key="3">
    <source>
        <dbReference type="EMBL" id="KAK0396865.1"/>
    </source>
</evidence>
<organism evidence="3 4">
    <name type="scientific">Steinernema hermaphroditum</name>
    <dbReference type="NCBI Taxonomy" id="289476"/>
    <lineage>
        <taxon>Eukaryota</taxon>
        <taxon>Metazoa</taxon>
        <taxon>Ecdysozoa</taxon>
        <taxon>Nematoda</taxon>
        <taxon>Chromadorea</taxon>
        <taxon>Rhabditida</taxon>
        <taxon>Tylenchina</taxon>
        <taxon>Panagrolaimomorpha</taxon>
        <taxon>Strongyloidoidea</taxon>
        <taxon>Steinernematidae</taxon>
        <taxon>Steinernema</taxon>
    </lineage>
</organism>
<keyword evidence="4" id="KW-1185">Reference proteome</keyword>
<accession>A0AA39H0A9</accession>
<feature type="region of interest" description="Disordered" evidence="1">
    <location>
        <begin position="352"/>
        <end position="374"/>
    </location>
</feature>
<sequence>MLPLLVLLLLSVSFAKDNIPYCPNGDAPKTDEAGTVIICLPGQSSKTVCGKGYSCFFSGYNYQCCPQGEDEEEEPLECPMNALTVLDAVGDPVKCDKAKCPKDTMFCSKQGSTAICCESLLAATQESTPIKKDDVEKMEVVDEECPNSALTVLSDDGQPITCSSVRSCPQSTMKCMSVGKVSLCCEPLSSASSKEETLFIKDTPESSIRTPAQRKTAQSLFNPLKYVENDAKLLQKDQHKEQTKPNSGIIYGEKELSTLHTSSAVASGTVIKKANITSADLSLDHIIVSPRLGNKSSTLQVNTTPKKEETTQQPTVTVSSTRATTTIVDVDINSTVASIPNVDVDIEQTEKPRAQGIPTAHEKDSQFEYKPHSSGGYALSEKTITTRPPLQGNAKKIARKFLIDQIKRGWPYDDSFYRPNEEVEFVRSGNRLAAVHFPN</sequence>
<dbReference type="EMBL" id="JAUCMV010000005">
    <property type="protein sequence ID" value="KAK0396865.1"/>
    <property type="molecule type" value="Genomic_DNA"/>
</dbReference>
<evidence type="ECO:0008006" key="5">
    <source>
        <dbReference type="Google" id="ProtNLM"/>
    </source>
</evidence>
<dbReference type="Pfam" id="PF14625">
    <property type="entry name" value="Lustrin_cystein"/>
    <property type="match status" value="2"/>
</dbReference>
<keyword evidence="2" id="KW-0732">Signal</keyword>
<evidence type="ECO:0000256" key="1">
    <source>
        <dbReference type="SAM" id="MobiDB-lite"/>
    </source>
</evidence>
<feature type="compositionally biased region" description="Basic and acidic residues" evidence="1">
    <location>
        <begin position="360"/>
        <end position="371"/>
    </location>
</feature>